<accession>A0A840DZ27</accession>
<keyword evidence="5" id="KW-0444">Lipid biosynthesis</keyword>
<dbReference type="PANTHER" id="PTHR30372:SF4">
    <property type="entry name" value="LIPID-A-DISACCHARIDE SYNTHASE, MITOCHONDRIAL-RELATED"/>
    <property type="match status" value="1"/>
</dbReference>
<dbReference type="EMBL" id="JACIFE010000010">
    <property type="protein sequence ID" value="MBB4076765.1"/>
    <property type="molecule type" value="Genomic_DNA"/>
</dbReference>
<evidence type="ECO:0000313" key="13">
    <source>
        <dbReference type="Proteomes" id="UP000585970"/>
    </source>
</evidence>
<keyword evidence="13" id="KW-1185">Reference proteome</keyword>
<dbReference type="Pfam" id="PF02684">
    <property type="entry name" value="LpxB"/>
    <property type="match status" value="1"/>
</dbReference>
<keyword evidence="7 12" id="KW-0328">Glycosyltransferase</keyword>
<evidence type="ECO:0000313" key="12">
    <source>
        <dbReference type="EMBL" id="MBB4076765.1"/>
    </source>
</evidence>
<dbReference type="EC" id="2.4.1.182" evidence="3 11"/>
<sequence length="398" mass="45167">MSDYFVKIAVVAGEESGDLLGADLISCLSQQLRCNVNLIGVGGRHLKALGLKSFFDSHDIALIGLKEVLKKLPLLLLHIRNLSKFIAQEHPDCLIIIDSPDFTHRVAKKVRALAPSIPIIKYIAPTVWAWRPERAKAMCEFVDHILAVFPFEKKVMQDLEGPATTYVGHRLLTYPPLLRVQSEKKRQLEQGNLYSRQTSSATLIILPGSRNLEIRSLMPIFRETVEILVQRVPHLHIILPTLPYLVDRIRDFVQDWKSKVEIVVGEDEKWCAFAQADVALAAHGTVSFELALAKIPMALCYKLDRFSKLFIFPKMMLWSAALPNIIADKPIIPEYFNEFLRPGMLARQLEQLLYNPLLRQAQLDSFEMMEKKMKTEVPSGIVGAQTIITLLKRKNKIV</sequence>
<evidence type="ECO:0000256" key="1">
    <source>
        <dbReference type="ARBA" id="ARBA00002056"/>
    </source>
</evidence>
<evidence type="ECO:0000256" key="9">
    <source>
        <dbReference type="ARBA" id="ARBA00023098"/>
    </source>
</evidence>
<evidence type="ECO:0000256" key="11">
    <source>
        <dbReference type="NCBIfam" id="TIGR00215"/>
    </source>
</evidence>
<comment type="caution">
    <text evidence="12">The sequence shown here is derived from an EMBL/GenBank/DDBJ whole genome shotgun (WGS) entry which is preliminary data.</text>
</comment>
<keyword evidence="8 12" id="KW-0808">Transferase</keyword>
<keyword evidence="6" id="KW-0441">Lipid A biosynthesis</keyword>
<dbReference type="GO" id="GO:0009245">
    <property type="term" value="P:lipid A biosynthetic process"/>
    <property type="evidence" value="ECO:0007669"/>
    <property type="project" value="UniProtKB-UniRule"/>
</dbReference>
<dbReference type="SUPFAM" id="SSF53756">
    <property type="entry name" value="UDP-Glycosyltransferase/glycogen phosphorylase"/>
    <property type="match status" value="1"/>
</dbReference>
<evidence type="ECO:0000256" key="7">
    <source>
        <dbReference type="ARBA" id="ARBA00022676"/>
    </source>
</evidence>
<dbReference type="AlphaFoldDB" id="A0A840DZ27"/>
<dbReference type="RefSeq" id="WP_183194284.1">
    <property type="nucleotide sequence ID" value="NZ_JACIFE010000010.1"/>
</dbReference>
<dbReference type="GO" id="GO:0008915">
    <property type="term" value="F:lipid-A-disaccharide synthase activity"/>
    <property type="evidence" value="ECO:0007669"/>
    <property type="project" value="UniProtKB-UniRule"/>
</dbReference>
<evidence type="ECO:0000256" key="3">
    <source>
        <dbReference type="ARBA" id="ARBA00012687"/>
    </source>
</evidence>
<dbReference type="PANTHER" id="PTHR30372">
    <property type="entry name" value="LIPID-A-DISACCHARIDE SYNTHASE"/>
    <property type="match status" value="1"/>
</dbReference>
<dbReference type="GO" id="GO:0005543">
    <property type="term" value="F:phospholipid binding"/>
    <property type="evidence" value="ECO:0007669"/>
    <property type="project" value="TreeGrafter"/>
</dbReference>
<evidence type="ECO:0000256" key="8">
    <source>
        <dbReference type="ARBA" id="ARBA00022679"/>
    </source>
</evidence>
<evidence type="ECO:0000256" key="6">
    <source>
        <dbReference type="ARBA" id="ARBA00022556"/>
    </source>
</evidence>
<organism evidence="12 13">
    <name type="scientific">Bartonella fuyuanensis</name>
    <dbReference type="NCBI Taxonomy" id="1460968"/>
    <lineage>
        <taxon>Bacteria</taxon>
        <taxon>Pseudomonadati</taxon>
        <taxon>Pseudomonadota</taxon>
        <taxon>Alphaproteobacteria</taxon>
        <taxon>Hyphomicrobiales</taxon>
        <taxon>Bartonellaceae</taxon>
        <taxon>Bartonella</taxon>
    </lineage>
</organism>
<dbReference type="NCBIfam" id="TIGR00215">
    <property type="entry name" value="lpxB"/>
    <property type="match status" value="1"/>
</dbReference>
<evidence type="ECO:0000256" key="2">
    <source>
        <dbReference type="ARBA" id="ARBA00007868"/>
    </source>
</evidence>
<protein>
    <recommendedName>
        <fullName evidence="4 11">Lipid-A-disaccharide synthase</fullName>
        <ecNumber evidence="3 11">2.4.1.182</ecNumber>
    </recommendedName>
</protein>
<name>A0A840DZ27_9HYPH</name>
<evidence type="ECO:0000256" key="10">
    <source>
        <dbReference type="ARBA" id="ARBA00048975"/>
    </source>
</evidence>
<dbReference type="GO" id="GO:0016020">
    <property type="term" value="C:membrane"/>
    <property type="evidence" value="ECO:0007669"/>
    <property type="project" value="GOC"/>
</dbReference>
<evidence type="ECO:0000256" key="5">
    <source>
        <dbReference type="ARBA" id="ARBA00022516"/>
    </source>
</evidence>
<comment type="catalytic activity">
    <reaction evidence="10">
        <text>a lipid X + a UDP-2-N,3-O-bis[(3R)-3-hydroxyacyl]-alpha-D-glucosamine = a lipid A disaccharide + UDP + H(+)</text>
        <dbReference type="Rhea" id="RHEA:67828"/>
        <dbReference type="ChEBI" id="CHEBI:15378"/>
        <dbReference type="ChEBI" id="CHEBI:58223"/>
        <dbReference type="ChEBI" id="CHEBI:137748"/>
        <dbReference type="ChEBI" id="CHEBI:176338"/>
        <dbReference type="ChEBI" id="CHEBI:176343"/>
        <dbReference type="EC" id="2.4.1.182"/>
    </reaction>
</comment>
<dbReference type="Proteomes" id="UP000585970">
    <property type="component" value="Unassembled WGS sequence"/>
</dbReference>
<dbReference type="InterPro" id="IPR003835">
    <property type="entry name" value="Glyco_trans_19"/>
</dbReference>
<gene>
    <name evidence="12" type="ORF">GGR08_001072</name>
</gene>
<evidence type="ECO:0000256" key="4">
    <source>
        <dbReference type="ARBA" id="ARBA00020902"/>
    </source>
</evidence>
<proteinExistence type="inferred from homology"/>
<comment type="function">
    <text evidence="1">Condensation of UDP-2,3-diacylglucosamine and 2,3-diacylglucosamine-1-phosphate to form lipid A disaccharide, a precursor of lipid A, a phosphorylated glycolipid that anchors the lipopolysaccharide to the outer membrane of the cell.</text>
</comment>
<comment type="similarity">
    <text evidence="2">Belongs to the LpxB family.</text>
</comment>
<keyword evidence="9" id="KW-0443">Lipid metabolism</keyword>
<reference evidence="12 13" key="1">
    <citation type="submission" date="2020-08" db="EMBL/GenBank/DDBJ databases">
        <title>Genomic Encyclopedia of Type Strains, Phase IV (KMG-IV): sequencing the most valuable type-strain genomes for metagenomic binning, comparative biology and taxonomic classification.</title>
        <authorList>
            <person name="Goeker M."/>
        </authorList>
    </citation>
    <scope>NUCLEOTIDE SEQUENCE [LARGE SCALE GENOMIC DNA]</scope>
    <source>
        <strain evidence="12 13">DSM 100694</strain>
    </source>
</reference>